<sequence length="107" mass="12293">MSKKDNSFDIKINVIRAWENRTHTISDLAHINNVSPSTIYNWIDRYESLGENGLYPVSNEYSKEFKLKVVQEYLKGGTLKKNLLGSMKFQVNLSSKNGLRIIIVIES</sequence>
<dbReference type="Gene3D" id="1.10.10.10">
    <property type="entry name" value="Winged helix-like DNA-binding domain superfamily/Winged helix DNA-binding domain"/>
    <property type="match status" value="1"/>
</dbReference>
<dbReference type="AlphaFoldDB" id="A0AA94WPH3"/>
<dbReference type="Pfam" id="PF13518">
    <property type="entry name" value="HTH_28"/>
    <property type="match status" value="1"/>
</dbReference>
<dbReference type="InterPro" id="IPR010921">
    <property type="entry name" value="Trp_repressor/repl_initiator"/>
</dbReference>
<dbReference type="RefSeq" id="WP_148966541.1">
    <property type="nucleotide sequence ID" value="NZ_VTEU01000006.1"/>
</dbReference>
<dbReference type="Proteomes" id="UP000323393">
    <property type="component" value="Unassembled WGS sequence"/>
</dbReference>
<evidence type="ECO:0000259" key="1">
    <source>
        <dbReference type="Pfam" id="PF13518"/>
    </source>
</evidence>
<gene>
    <name evidence="2" type="ORF">FZC74_15740</name>
</gene>
<dbReference type="EMBL" id="VTEU01000006">
    <property type="protein sequence ID" value="TYS57872.1"/>
    <property type="molecule type" value="Genomic_DNA"/>
</dbReference>
<proteinExistence type="predicted"/>
<name>A0AA94WPH3_9BACI</name>
<feature type="domain" description="Insertion element IS150 protein InsJ-like helix-turn-helix" evidence="1">
    <location>
        <begin position="11"/>
        <end position="56"/>
    </location>
</feature>
<dbReference type="SUPFAM" id="SSF48295">
    <property type="entry name" value="TrpR-like"/>
    <property type="match status" value="1"/>
</dbReference>
<protein>
    <submittedName>
        <fullName evidence="2">Helix-turn-helix domain-containing protein</fullName>
    </submittedName>
</protein>
<organism evidence="2 3">
    <name type="scientific">Sutcliffiella horikoshii</name>
    <dbReference type="NCBI Taxonomy" id="79883"/>
    <lineage>
        <taxon>Bacteria</taxon>
        <taxon>Bacillati</taxon>
        <taxon>Bacillota</taxon>
        <taxon>Bacilli</taxon>
        <taxon>Bacillales</taxon>
        <taxon>Bacillaceae</taxon>
        <taxon>Sutcliffiella</taxon>
    </lineage>
</organism>
<evidence type="ECO:0000313" key="3">
    <source>
        <dbReference type="Proteomes" id="UP000323393"/>
    </source>
</evidence>
<dbReference type="GO" id="GO:0043565">
    <property type="term" value="F:sequence-specific DNA binding"/>
    <property type="evidence" value="ECO:0007669"/>
    <property type="project" value="InterPro"/>
</dbReference>
<evidence type="ECO:0000313" key="2">
    <source>
        <dbReference type="EMBL" id="TYS57872.1"/>
    </source>
</evidence>
<comment type="caution">
    <text evidence="2">The sequence shown here is derived from an EMBL/GenBank/DDBJ whole genome shotgun (WGS) entry which is preliminary data.</text>
</comment>
<dbReference type="InterPro" id="IPR055247">
    <property type="entry name" value="InsJ-like_HTH"/>
</dbReference>
<accession>A0AA94WPH3</accession>
<reference evidence="2 3" key="1">
    <citation type="submission" date="2019-08" db="EMBL/GenBank/DDBJ databases">
        <title>Bacillus genomes from the desert of Cuatro Cienegas, Coahuila.</title>
        <authorList>
            <person name="Olmedo-Alvarez G."/>
        </authorList>
    </citation>
    <scope>NUCLEOTIDE SEQUENCE [LARGE SCALE GENOMIC DNA]</scope>
    <source>
        <strain evidence="2 3">CH88_3T</strain>
    </source>
</reference>
<dbReference type="InterPro" id="IPR036388">
    <property type="entry name" value="WH-like_DNA-bd_sf"/>
</dbReference>